<evidence type="ECO:0000256" key="1">
    <source>
        <dbReference type="ARBA" id="ARBA00006336"/>
    </source>
</evidence>
<proteinExistence type="inferred from homology"/>
<dbReference type="GO" id="GO:0008936">
    <property type="term" value="F:nicotinamidase activity"/>
    <property type="evidence" value="ECO:0007669"/>
    <property type="project" value="UniProtKB-EC"/>
</dbReference>
<accession>A0A133Q9I2</accession>
<dbReference type="AlphaFoldDB" id="A0A133Q9I2"/>
<evidence type="ECO:0000256" key="4">
    <source>
        <dbReference type="ARBA" id="ARBA00022801"/>
    </source>
</evidence>
<dbReference type="PANTHER" id="PTHR11080:SF2">
    <property type="entry name" value="LD05707P"/>
    <property type="match status" value="1"/>
</dbReference>
<dbReference type="Gene3D" id="3.40.50.850">
    <property type="entry name" value="Isochorismatase-like"/>
    <property type="match status" value="1"/>
</dbReference>
<keyword evidence="10" id="KW-1185">Reference proteome</keyword>
<protein>
    <recommendedName>
        <fullName evidence="6">nicotinamidase</fullName>
        <ecNumber evidence="6">3.5.1.19</ecNumber>
    </recommendedName>
    <alternativeName>
        <fullName evidence="7">Nicotinamide deamidase</fullName>
    </alternativeName>
</protein>
<dbReference type="PANTHER" id="PTHR11080">
    <property type="entry name" value="PYRAZINAMIDASE/NICOTINAMIDASE"/>
    <property type="match status" value="1"/>
</dbReference>
<dbReference type="InterPro" id="IPR036380">
    <property type="entry name" value="Isochorismatase-like_sf"/>
</dbReference>
<organism evidence="9 10">
    <name type="scientific">Prevotella corporis</name>
    <dbReference type="NCBI Taxonomy" id="28128"/>
    <lineage>
        <taxon>Bacteria</taxon>
        <taxon>Pseudomonadati</taxon>
        <taxon>Bacteroidota</taxon>
        <taxon>Bacteroidia</taxon>
        <taxon>Bacteroidales</taxon>
        <taxon>Prevotellaceae</taxon>
        <taxon>Prevotella</taxon>
    </lineage>
</organism>
<evidence type="ECO:0000256" key="3">
    <source>
        <dbReference type="ARBA" id="ARBA00022723"/>
    </source>
</evidence>
<evidence type="ECO:0000256" key="7">
    <source>
        <dbReference type="ARBA" id="ARBA00043224"/>
    </source>
</evidence>
<dbReference type="SUPFAM" id="SSF52499">
    <property type="entry name" value="Isochorismatase-like hydrolases"/>
    <property type="match status" value="1"/>
</dbReference>
<feature type="domain" description="Isochorismatase-like" evidence="8">
    <location>
        <begin position="6"/>
        <end position="153"/>
    </location>
</feature>
<dbReference type="EMBL" id="LRQG01000092">
    <property type="protein sequence ID" value="KXA39529.1"/>
    <property type="molecule type" value="Genomic_DNA"/>
</dbReference>
<comment type="pathway">
    <text evidence="5">Cofactor biosynthesis; nicotinate biosynthesis; nicotinate from nicotinamide: step 1/1.</text>
</comment>
<dbReference type="eggNOG" id="COG1335">
    <property type="taxonomic scope" value="Bacteria"/>
</dbReference>
<dbReference type="STRING" id="28128.HMPREF3226_01365"/>
<reference evidence="10" key="1">
    <citation type="submission" date="2016-01" db="EMBL/GenBank/DDBJ databases">
        <authorList>
            <person name="Mitreva M."/>
            <person name="Pepin K.H."/>
            <person name="Mihindukulasuriya K.A."/>
            <person name="Fulton R."/>
            <person name="Fronick C."/>
            <person name="O'Laughlin M."/>
            <person name="Miner T."/>
            <person name="Herter B."/>
            <person name="Rosa B.A."/>
            <person name="Cordes M."/>
            <person name="Tomlinson C."/>
            <person name="Wollam A."/>
            <person name="Palsikar V.B."/>
            <person name="Mardis E.R."/>
            <person name="Wilson R.K."/>
        </authorList>
    </citation>
    <scope>NUCLEOTIDE SEQUENCE [LARGE SCALE GENOMIC DNA]</scope>
    <source>
        <strain evidence="10">MJR7716</strain>
    </source>
</reference>
<comment type="caution">
    <text evidence="9">The sequence shown here is derived from an EMBL/GenBank/DDBJ whole genome shotgun (WGS) entry which is preliminary data.</text>
</comment>
<dbReference type="GO" id="GO:0046872">
    <property type="term" value="F:metal ion binding"/>
    <property type="evidence" value="ECO:0007669"/>
    <property type="project" value="UniProtKB-KW"/>
</dbReference>
<keyword evidence="3" id="KW-0479">Metal-binding</keyword>
<dbReference type="Pfam" id="PF00857">
    <property type="entry name" value="Isochorismatase"/>
    <property type="match status" value="1"/>
</dbReference>
<dbReference type="PATRIC" id="fig|28128.5.peg.1388"/>
<dbReference type="InterPro" id="IPR000868">
    <property type="entry name" value="Isochorismatase-like_dom"/>
</dbReference>
<gene>
    <name evidence="9" type="ORF">HMPREF3226_01365</name>
</gene>
<evidence type="ECO:0000259" key="8">
    <source>
        <dbReference type="Pfam" id="PF00857"/>
    </source>
</evidence>
<keyword evidence="2" id="KW-0662">Pyridine nucleotide biosynthesis</keyword>
<dbReference type="OrthoDB" id="9791276at2"/>
<evidence type="ECO:0000256" key="5">
    <source>
        <dbReference type="ARBA" id="ARBA00037900"/>
    </source>
</evidence>
<evidence type="ECO:0000313" key="10">
    <source>
        <dbReference type="Proteomes" id="UP000070533"/>
    </source>
</evidence>
<name>A0A133Q9I2_9BACT</name>
<dbReference type="GO" id="GO:0019363">
    <property type="term" value="P:pyridine nucleotide biosynthetic process"/>
    <property type="evidence" value="ECO:0007669"/>
    <property type="project" value="UniProtKB-KW"/>
</dbReference>
<evidence type="ECO:0000313" key="9">
    <source>
        <dbReference type="EMBL" id="KXA39529.1"/>
    </source>
</evidence>
<evidence type="ECO:0000256" key="6">
    <source>
        <dbReference type="ARBA" id="ARBA00039017"/>
    </source>
</evidence>
<dbReference type="Proteomes" id="UP000070533">
    <property type="component" value="Unassembled WGS sequence"/>
</dbReference>
<keyword evidence="4" id="KW-0378">Hydrolase</keyword>
<comment type="similarity">
    <text evidence="1">Belongs to the isochorismatase family.</text>
</comment>
<sequence>MENKRLLLIIDPQIDFISGTLPVPNAGEAMAELARYVANQGSNYATIVATTDWHPYHHMSFASENGPWPVHCVQNSIGAALPDDLIAACSNSGCPFVVLRKGNSADREEYSIMQNAASAALLDEIIGKEGITEIHVCGLAGNICVLNTLRDMVGKYGKAMLRVLADYAPSLDDGTELAQYLSENGIMTLRSRM</sequence>
<dbReference type="InterPro" id="IPR052347">
    <property type="entry name" value="Isochorismatase_Nicotinamidase"/>
</dbReference>
<dbReference type="EC" id="3.5.1.19" evidence="6"/>
<evidence type="ECO:0000256" key="2">
    <source>
        <dbReference type="ARBA" id="ARBA00022642"/>
    </source>
</evidence>
<dbReference type="RefSeq" id="WP_060940673.1">
    <property type="nucleotide sequence ID" value="NZ_JAIHUT010000006.1"/>
</dbReference>